<evidence type="ECO:0000313" key="1">
    <source>
        <dbReference type="EMBL" id="KZO91693.1"/>
    </source>
</evidence>
<dbReference type="OrthoDB" id="10527459at2759"/>
<dbReference type="Proteomes" id="UP000076738">
    <property type="component" value="Unassembled WGS sequence"/>
</dbReference>
<sequence length="295" mass="33543">MSSVTLNHDIFLLVLDEVLGRLNLYRTKEWIDLAYILRRVNHCADDRLTTISRRYLDIPSADALQRLIRSGVPNHPVHESLTLSFYPSQSLRDWTTLTRLHSMYGTLRKVVFDLRLADLDTSRRTLDSWRGLSGTVEALGIIEKSQPRYWDYALRRSARLFLQNSSRSLRFATCDPSDLSSLELNTWNSHTITILLQSPGFASGVGELLKLGRLEGPVMRPNTIRLAFGEDLSRSEILGLKLSAQPTATDPAFIFEELAVDPHYERAIDWFADRIQDGTIWTMPGRPITLDDDGA</sequence>
<protein>
    <submittedName>
        <fullName evidence="1">Uncharacterized protein</fullName>
    </submittedName>
</protein>
<dbReference type="AlphaFoldDB" id="A0A167HJ97"/>
<evidence type="ECO:0000313" key="2">
    <source>
        <dbReference type="Proteomes" id="UP000076738"/>
    </source>
</evidence>
<dbReference type="EMBL" id="KV417319">
    <property type="protein sequence ID" value="KZO91693.1"/>
    <property type="molecule type" value="Genomic_DNA"/>
</dbReference>
<proteinExistence type="predicted"/>
<keyword evidence="2" id="KW-1185">Reference proteome</keyword>
<name>A0A167HJ97_CALVF</name>
<accession>A0A167HJ97</accession>
<reference evidence="1 2" key="1">
    <citation type="journal article" date="2016" name="Mol. Biol. Evol.">
        <title>Comparative Genomics of Early-Diverging Mushroom-Forming Fungi Provides Insights into the Origins of Lignocellulose Decay Capabilities.</title>
        <authorList>
            <person name="Nagy L.G."/>
            <person name="Riley R."/>
            <person name="Tritt A."/>
            <person name="Adam C."/>
            <person name="Daum C."/>
            <person name="Floudas D."/>
            <person name="Sun H."/>
            <person name="Yadav J.S."/>
            <person name="Pangilinan J."/>
            <person name="Larsson K.H."/>
            <person name="Matsuura K."/>
            <person name="Barry K."/>
            <person name="Labutti K."/>
            <person name="Kuo R."/>
            <person name="Ohm R.A."/>
            <person name="Bhattacharya S.S."/>
            <person name="Shirouzu T."/>
            <person name="Yoshinaga Y."/>
            <person name="Martin F.M."/>
            <person name="Grigoriev I.V."/>
            <person name="Hibbett D.S."/>
        </authorList>
    </citation>
    <scope>NUCLEOTIDE SEQUENCE [LARGE SCALE GENOMIC DNA]</scope>
    <source>
        <strain evidence="1 2">TUFC12733</strain>
    </source>
</reference>
<organism evidence="1 2">
    <name type="scientific">Calocera viscosa (strain TUFC12733)</name>
    <dbReference type="NCBI Taxonomy" id="1330018"/>
    <lineage>
        <taxon>Eukaryota</taxon>
        <taxon>Fungi</taxon>
        <taxon>Dikarya</taxon>
        <taxon>Basidiomycota</taxon>
        <taxon>Agaricomycotina</taxon>
        <taxon>Dacrymycetes</taxon>
        <taxon>Dacrymycetales</taxon>
        <taxon>Dacrymycetaceae</taxon>
        <taxon>Calocera</taxon>
    </lineage>
</organism>
<gene>
    <name evidence="1" type="ORF">CALVIDRAFT_602051</name>
</gene>